<protein>
    <submittedName>
        <fullName evidence="2">(Mediterranean fruit fly) hypothetical protein</fullName>
    </submittedName>
</protein>
<reference evidence="3" key="1">
    <citation type="submission" date="2013-07" db="EMBL/GenBank/DDBJ databases">
        <authorList>
            <person name="Geib S."/>
        </authorList>
    </citation>
    <scope>NUCLEOTIDE SEQUENCE</scope>
</reference>
<evidence type="ECO:0000313" key="4">
    <source>
        <dbReference type="Proteomes" id="UP000606786"/>
    </source>
</evidence>
<dbReference type="EMBL" id="CAJHJT010000012">
    <property type="protein sequence ID" value="CAD6999998.1"/>
    <property type="molecule type" value="Genomic_DNA"/>
</dbReference>
<accession>W8C2F0</accession>
<evidence type="ECO:0000256" key="1">
    <source>
        <dbReference type="SAM" id="MobiDB-lite"/>
    </source>
</evidence>
<reference evidence="3" key="2">
    <citation type="journal article" date="2014" name="BMC Genomics">
        <title>A genomic perspective to assessing quality of mass-reared SIT flies used in Mediterranean fruit fly (Ceratitis capitata) eradication in California.</title>
        <authorList>
            <person name="Calla B."/>
            <person name="Hall B."/>
            <person name="Hou S."/>
            <person name="Geib S.M."/>
        </authorList>
    </citation>
    <scope>NUCLEOTIDE SEQUENCE</scope>
</reference>
<proteinExistence type="evidence at transcript level"/>
<dbReference type="EMBL" id="GAMC01003167">
    <property type="protein sequence ID" value="JAC03389.1"/>
    <property type="molecule type" value="mRNA"/>
</dbReference>
<sequence length="107" mass="12575">MKMDNQHPNGAVRRNPSNEIQNREERPLMLSTWTQTSDSDLRVTENVSLNATSKEARQREMLKKVQELYEKACENDKMIIEQADMLCRQDELIESISSRYGSFDQYM</sequence>
<gene>
    <name evidence="2" type="ORF">CCAP1982_LOCUS8504</name>
</gene>
<reference evidence="2" key="3">
    <citation type="submission" date="2020-11" db="EMBL/GenBank/DDBJ databases">
        <authorList>
            <person name="Whitehead M."/>
        </authorList>
    </citation>
    <scope>NUCLEOTIDE SEQUENCE</scope>
    <source>
        <strain evidence="2">EGII</strain>
    </source>
</reference>
<evidence type="ECO:0000313" key="3">
    <source>
        <dbReference type="EMBL" id="JAC03389.1"/>
    </source>
</evidence>
<dbReference type="AlphaFoldDB" id="W8C2F0"/>
<name>W8C2F0_CERCA</name>
<keyword evidence="4" id="KW-1185">Reference proteome</keyword>
<evidence type="ECO:0000313" key="2">
    <source>
        <dbReference type="EMBL" id="CAD6999998.1"/>
    </source>
</evidence>
<feature type="region of interest" description="Disordered" evidence="1">
    <location>
        <begin position="1"/>
        <end position="26"/>
    </location>
</feature>
<organism evidence="3">
    <name type="scientific">Ceratitis capitata</name>
    <name type="common">Mediterranean fruit fly</name>
    <name type="synonym">Tephritis capitata</name>
    <dbReference type="NCBI Taxonomy" id="7213"/>
    <lineage>
        <taxon>Eukaryota</taxon>
        <taxon>Metazoa</taxon>
        <taxon>Ecdysozoa</taxon>
        <taxon>Arthropoda</taxon>
        <taxon>Hexapoda</taxon>
        <taxon>Insecta</taxon>
        <taxon>Pterygota</taxon>
        <taxon>Neoptera</taxon>
        <taxon>Endopterygota</taxon>
        <taxon>Diptera</taxon>
        <taxon>Brachycera</taxon>
        <taxon>Muscomorpha</taxon>
        <taxon>Tephritoidea</taxon>
        <taxon>Tephritidae</taxon>
        <taxon>Ceratitis</taxon>
        <taxon>Ceratitis</taxon>
    </lineage>
</organism>
<dbReference type="Proteomes" id="UP000606786">
    <property type="component" value="Unassembled WGS sequence"/>
</dbReference>